<organism evidence="14 15">
    <name type="scientific">Blastococcus mobilis</name>
    <dbReference type="NCBI Taxonomy" id="1938746"/>
    <lineage>
        <taxon>Bacteria</taxon>
        <taxon>Bacillati</taxon>
        <taxon>Actinomycetota</taxon>
        <taxon>Actinomycetes</taxon>
        <taxon>Geodermatophilales</taxon>
        <taxon>Geodermatophilaceae</taxon>
        <taxon>Blastococcus</taxon>
    </lineage>
</organism>
<dbReference type="PROSITE" id="PS00393">
    <property type="entry name" value="PEPCASE_2"/>
    <property type="match status" value="1"/>
</dbReference>
<dbReference type="PRINTS" id="PR00150">
    <property type="entry name" value="PEPCARBXLASE"/>
</dbReference>
<dbReference type="PANTHER" id="PTHR30523:SF6">
    <property type="entry name" value="PHOSPHOENOLPYRUVATE CARBOXYLASE"/>
    <property type="match status" value="1"/>
</dbReference>
<evidence type="ECO:0000256" key="6">
    <source>
        <dbReference type="ARBA" id="ARBA00022842"/>
    </source>
</evidence>
<evidence type="ECO:0000256" key="2">
    <source>
        <dbReference type="ARBA" id="ARBA00003670"/>
    </source>
</evidence>
<dbReference type="InterPro" id="IPR022805">
    <property type="entry name" value="PEP_COase_bac/pln-type"/>
</dbReference>
<dbReference type="GO" id="GO:0005829">
    <property type="term" value="C:cytosol"/>
    <property type="evidence" value="ECO:0007669"/>
    <property type="project" value="TreeGrafter"/>
</dbReference>
<dbReference type="NCBIfam" id="NF000584">
    <property type="entry name" value="PRK00009.1"/>
    <property type="match status" value="1"/>
</dbReference>
<evidence type="ECO:0000256" key="10">
    <source>
        <dbReference type="HAMAP-Rule" id="MF_00595"/>
    </source>
</evidence>
<dbReference type="EMBL" id="FZNO01000006">
    <property type="protein sequence ID" value="SNR40447.1"/>
    <property type="molecule type" value="Genomic_DNA"/>
</dbReference>
<comment type="subunit">
    <text evidence="10">Homotetramer.</text>
</comment>
<dbReference type="HAMAP" id="MF_00595">
    <property type="entry name" value="PEPcase_type1"/>
    <property type="match status" value="1"/>
</dbReference>
<dbReference type="PANTHER" id="PTHR30523">
    <property type="entry name" value="PHOSPHOENOLPYRUVATE CARBOXYLASE"/>
    <property type="match status" value="1"/>
</dbReference>
<dbReference type="Proteomes" id="UP000198403">
    <property type="component" value="Unassembled WGS sequence"/>
</dbReference>
<dbReference type="RefSeq" id="WP_089335850.1">
    <property type="nucleotide sequence ID" value="NZ_FZNO01000006.1"/>
</dbReference>
<evidence type="ECO:0000313" key="14">
    <source>
        <dbReference type="EMBL" id="SNR40447.1"/>
    </source>
</evidence>
<evidence type="ECO:0000256" key="12">
    <source>
        <dbReference type="PROSITE-ProRule" id="PRU10112"/>
    </source>
</evidence>
<comment type="catalytic activity">
    <reaction evidence="9 10">
        <text>oxaloacetate + phosphate = phosphoenolpyruvate + hydrogencarbonate</text>
        <dbReference type="Rhea" id="RHEA:28370"/>
        <dbReference type="ChEBI" id="CHEBI:16452"/>
        <dbReference type="ChEBI" id="CHEBI:17544"/>
        <dbReference type="ChEBI" id="CHEBI:43474"/>
        <dbReference type="ChEBI" id="CHEBI:58702"/>
        <dbReference type="EC" id="4.1.1.31"/>
    </reaction>
</comment>
<evidence type="ECO:0000256" key="11">
    <source>
        <dbReference type="PROSITE-ProRule" id="PRU10111"/>
    </source>
</evidence>
<evidence type="ECO:0000313" key="15">
    <source>
        <dbReference type="Proteomes" id="UP000198403"/>
    </source>
</evidence>
<dbReference type="OrthoDB" id="9768133at2"/>
<dbReference type="InterPro" id="IPR033129">
    <property type="entry name" value="PEPCASE_His_AS"/>
</dbReference>
<feature type="active site" evidence="10 12">
    <location>
        <position position="601"/>
    </location>
</feature>
<dbReference type="SUPFAM" id="SSF51621">
    <property type="entry name" value="Phosphoenolpyruvate/pyruvate domain"/>
    <property type="match status" value="1"/>
</dbReference>
<dbReference type="GO" id="GO:0015977">
    <property type="term" value="P:carbon fixation"/>
    <property type="evidence" value="ECO:0007669"/>
    <property type="project" value="UniProtKB-UniRule"/>
</dbReference>
<comment type="function">
    <text evidence="2 10">Forms oxaloacetate, a four-carbon dicarboxylic acid source for the tricarboxylic acid cycle.</text>
</comment>
<proteinExistence type="inferred from homology"/>
<dbReference type="PROSITE" id="PS00781">
    <property type="entry name" value="PEPCASE_1"/>
    <property type="match status" value="1"/>
</dbReference>
<dbReference type="GO" id="GO:0008964">
    <property type="term" value="F:phosphoenolpyruvate carboxylase activity"/>
    <property type="evidence" value="ECO:0007669"/>
    <property type="project" value="UniProtKB-UniRule"/>
</dbReference>
<dbReference type="GO" id="GO:0006107">
    <property type="term" value="P:oxaloacetate metabolic process"/>
    <property type="evidence" value="ECO:0007669"/>
    <property type="project" value="UniProtKB-UniRule"/>
</dbReference>
<dbReference type="Gene3D" id="1.20.1440.90">
    <property type="entry name" value="Phosphoenolpyruvate/pyruvate domain"/>
    <property type="match status" value="1"/>
</dbReference>
<dbReference type="InterPro" id="IPR021135">
    <property type="entry name" value="PEP_COase"/>
</dbReference>
<keyword evidence="7 10" id="KW-0456">Lyase</keyword>
<evidence type="ECO:0000256" key="13">
    <source>
        <dbReference type="SAM" id="MobiDB-lite"/>
    </source>
</evidence>
<dbReference type="GO" id="GO:0000287">
    <property type="term" value="F:magnesium ion binding"/>
    <property type="evidence" value="ECO:0007669"/>
    <property type="project" value="UniProtKB-UniRule"/>
</dbReference>
<dbReference type="InterPro" id="IPR018129">
    <property type="entry name" value="PEP_COase_Lys_AS"/>
</dbReference>
<feature type="active site" evidence="10 11">
    <location>
        <position position="161"/>
    </location>
</feature>
<evidence type="ECO:0000256" key="8">
    <source>
        <dbReference type="ARBA" id="ARBA00023300"/>
    </source>
</evidence>
<dbReference type="InterPro" id="IPR015813">
    <property type="entry name" value="Pyrv/PenolPyrv_kinase-like_dom"/>
</dbReference>
<dbReference type="Pfam" id="PF00311">
    <property type="entry name" value="PEPcase"/>
    <property type="match status" value="1"/>
</dbReference>
<keyword evidence="15" id="KW-1185">Reference proteome</keyword>
<dbReference type="GO" id="GO:0006099">
    <property type="term" value="P:tricarboxylic acid cycle"/>
    <property type="evidence" value="ECO:0007669"/>
    <property type="project" value="InterPro"/>
</dbReference>
<name>A0A238W210_9ACTN</name>
<dbReference type="EC" id="4.1.1.31" evidence="4 10"/>
<protein>
    <recommendedName>
        <fullName evidence="5 10">Phosphoenolpyruvate carboxylase</fullName>
        <shortName evidence="10">PEPC</shortName>
        <shortName evidence="10">PEPCase</shortName>
        <ecNumber evidence="4 10">4.1.1.31</ecNumber>
    </recommendedName>
</protein>
<evidence type="ECO:0000256" key="4">
    <source>
        <dbReference type="ARBA" id="ARBA00012305"/>
    </source>
</evidence>
<keyword evidence="8 10" id="KW-0120">Carbon dioxide fixation</keyword>
<keyword evidence="6 10" id="KW-0460">Magnesium</keyword>
<keyword evidence="14" id="KW-0670">Pyruvate</keyword>
<evidence type="ECO:0000256" key="3">
    <source>
        <dbReference type="ARBA" id="ARBA00008346"/>
    </source>
</evidence>
<accession>A0A238W210</accession>
<comment type="cofactor">
    <cofactor evidence="1 10">
        <name>Mg(2+)</name>
        <dbReference type="ChEBI" id="CHEBI:18420"/>
    </cofactor>
</comment>
<evidence type="ECO:0000256" key="5">
    <source>
        <dbReference type="ARBA" id="ARBA00022419"/>
    </source>
</evidence>
<evidence type="ECO:0000256" key="7">
    <source>
        <dbReference type="ARBA" id="ARBA00023239"/>
    </source>
</evidence>
<evidence type="ECO:0000256" key="1">
    <source>
        <dbReference type="ARBA" id="ARBA00001946"/>
    </source>
</evidence>
<feature type="region of interest" description="Disordered" evidence="13">
    <location>
        <begin position="1"/>
        <end position="27"/>
    </location>
</feature>
<evidence type="ECO:0000256" key="9">
    <source>
        <dbReference type="ARBA" id="ARBA00048995"/>
    </source>
</evidence>
<reference evidence="14 15" key="1">
    <citation type="submission" date="2017-06" db="EMBL/GenBank/DDBJ databases">
        <authorList>
            <person name="Kim H.J."/>
            <person name="Triplett B.A."/>
        </authorList>
    </citation>
    <scope>NUCLEOTIDE SEQUENCE [LARGE SCALE GENOMIC DNA]</scope>
    <source>
        <strain evidence="14 15">DSM 44272</strain>
    </source>
</reference>
<dbReference type="AlphaFoldDB" id="A0A238W210"/>
<comment type="similarity">
    <text evidence="3 10">Belongs to the PEPCase type 1 family.</text>
</comment>
<sequence>MSEATVDVADLRHSRTPGPGDRADDAPLRDDIRLLGRVLGEVIGSQAGQDVLDLVESTRVEAFKIRRSEMDRAELAQRLSSLDIRSSNHVIRAFSHFSVLANLAEDIHHERRRRFHRREGSPPQAGSLAATMALLDQADLEADVVARELTGALVCPVVTAHPTEVRRRTISQVQGHITDLIRQRDRAARGEIDESQWSAQLWRSVLTLWQTALLRLSRLRLTDEIDEALRYYDLSLFEVVPAINAELRRALDERWPDAGLLPRPMLLTGSWIGGDRDGNPFVDADALRRATSRQAETALAHHLDELEALRGELSMSDRLVTPTPELYHLAEASRDDSPFRADEPYRRALNGISARLAATARSVLGRVPGPAPETPLPAYGSPDELRADLDVIDVSLRRHGAGALADDRLLRLREAVEVFGFHLCGLDMRQNSAVHEEVVAELLAWAGVCEDYASLDEPARVELLTGELTLRRPLVRPDAELSDTARGELDVLLAAADQVALLGPRAIPNYVISMCESVSDVLEVAVLLKEVGLLDPGAPSPTHQPMPSCSVGISPLFETIDDLQAAGSTLSAVLAQPLYRSLLAFRGDVQEVMLGYSDSNKDGGYLAANWALYRAELDLVEVARAEGIRLRLFHGRGGTVGRGGGPSYEAIRAQPPGAVAGALRITEQGEVIAAKYGDPDRARRNLEALVAATLESTLLDIEGLGTDAEPVYALLDDLAARAQRAYRTLVHETPGFVEWFRAATPISELGELNIGSRPPSRKAGNSIADLRAIPWVFSWSQARIMLPGWYGTGSALESWVGGDDRKLARLQELHRTWPFFRTVLSNMGMVLAKTDLGLAARYAGLVPDEDLRARVFDQITAEHERTCRMLLAITGDDELLADNPSLARSIRNRFPYLEPLHHLQVEMLRRRRGGDDDELTRRNIQLTINGIATALRNSG</sequence>
<gene>
    <name evidence="10" type="primary">ppc</name>
    <name evidence="14" type="ORF">SAMN06272737_10624</name>
</gene>